<evidence type="ECO:0000256" key="7">
    <source>
        <dbReference type="ARBA" id="ARBA00023136"/>
    </source>
</evidence>
<keyword evidence="3" id="KW-0813">Transport</keyword>
<evidence type="ECO:0000256" key="6">
    <source>
        <dbReference type="ARBA" id="ARBA00022989"/>
    </source>
</evidence>
<keyword evidence="6 8" id="KW-1133">Transmembrane helix</keyword>
<evidence type="ECO:0000256" key="2">
    <source>
        <dbReference type="ARBA" id="ARBA00009142"/>
    </source>
</evidence>
<dbReference type="PANTHER" id="PTHR30269:SF0">
    <property type="entry name" value="MEMBRANE TRANSPORTER PROTEIN YFCA-RELATED"/>
    <property type="match status" value="1"/>
</dbReference>
<dbReference type="EMBL" id="JACHJU010000002">
    <property type="protein sequence ID" value="MBB4940928.1"/>
    <property type="molecule type" value="Genomic_DNA"/>
</dbReference>
<dbReference type="PANTHER" id="PTHR30269">
    <property type="entry name" value="TRANSMEMBRANE PROTEIN YFCA"/>
    <property type="match status" value="1"/>
</dbReference>
<dbReference type="Pfam" id="PF01925">
    <property type="entry name" value="TauE"/>
    <property type="match status" value="1"/>
</dbReference>
<dbReference type="GO" id="GO:0005886">
    <property type="term" value="C:plasma membrane"/>
    <property type="evidence" value="ECO:0007669"/>
    <property type="project" value="UniProtKB-SubCell"/>
</dbReference>
<reference evidence="9 10" key="1">
    <citation type="submission" date="2020-08" db="EMBL/GenBank/DDBJ databases">
        <title>Sequencing the genomes of 1000 actinobacteria strains.</title>
        <authorList>
            <person name="Klenk H.-P."/>
        </authorList>
    </citation>
    <scope>NUCLEOTIDE SEQUENCE [LARGE SCALE GENOMIC DNA]</scope>
    <source>
        <strain evidence="9 10">DSM 43023</strain>
    </source>
</reference>
<keyword evidence="7 8" id="KW-0472">Membrane</keyword>
<name>A0A7W7S0F7_9ACTN</name>
<dbReference type="Proteomes" id="UP000534286">
    <property type="component" value="Unassembled WGS sequence"/>
</dbReference>
<feature type="transmembrane region" description="Helical" evidence="8">
    <location>
        <begin position="21"/>
        <end position="43"/>
    </location>
</feature>
<protein>
    <recommendedName>
        <fullName evidence="8">Probable membrane transporter protein</fullName>
    </recommendedName>
</protein>
<feature type="transmembrane region" description="Helical" evidence="8">
    <location>
        <begin position="123"/>
        <end position="141"/>
    </location>
</feature>
<proteinExistence type="inferred from homology"/>
<dbReference type="AlphaFoldDB" id="A0A7W7S0F7"/>
<feature type="transmembrane region" description="Helical" evidence="8">
    <location>
        <begin position="228"/>
        <end position="246"/>
    </location>
</feature>
<keyword evidence="4 8" id="KW-1003">Cell membrane</keyword>
<evidence type="ECO:0000256" key="1">
    <source>
        <dbReference type="ARBA" id="ARBA00004651"/>
    </source>
</evidence>
<comment type="subcellular location">
    <subcellularLocation>
        <location evidence="1 8">Cell membrane</location>
        <topology evidence="1 8">Multi-pass membrane protein</topology>
    </subcellularLocation>
</comment>
<feature type="transmembrane region" description="Helical" evidence="8">
    <location>
        <begin position="203"/>
        <end position="222"/>
    </location>
</feature>
<evidence type="ECO:0000256" key="8">
    <source>
        <dbReference type="RuleBase" id="RU363041"/>
    </source>
</evidence>
<evidence type="ECO:0000256" key="4">
    <source>
        <dbReference type="ARBA" id="ARBA00022475"/>
    </source>
</evidence>
<comment type="similarity">
    <text evidence="2 8">Belongs to the 4-toluene sulfonate uptake permease (TSUP) (TC 2.A.102) family.</text>
</comment>
<gene>
    <name evidence="9" type="ORF">FHR32_005305</name>
</gene>
<evidence type="ECO:0000313" key="9">
    <source>
        <dbReference type="EMBL" id="MBB4940928.1"/>
    </source>
</evidence>
<organism evidence="9 10">
    <name type="scientific">Streptosporangium album</name>
    <dbReference type="NCBI Taxonomy" id="47479"/>
    <lineage>
        <taxon>Bacteria</taxon>
        <taxon>Bacillati</taxon>
        <taxon>Actinomycetota</taxon>
        <taxon>Actinomycetes</taxon>
        <taxon>Streptosporangiales</taxon>
        <taxon>Streptosporangiaceae</taxon>
        <taxon>Streptosporangium</taxon>
    </lineage>
</organism>
<accession>A0A7W7S0F7</accession>
<evidence type="ECO:0000256" key="5">
    <source>
        <dbReference type="ARBA" id="ARBA00022692"/>
    </source>
</evidence>
<dbReference type="InterPro" id="IPR002781">
    <property type="entry name" value="TM_pro_TauE-like"/>
</dbReference>
<evidence type="ECO:0000256" key="3">
    <source>
        <dbReference type="ARBA" id="ARBA00022448"/>
    </source>
</evidence>
<keyword evidence="5 8" id="KW-0812">Transmembrane</keyword>
<feature type="transmembrane region" description="Helical" evidence="8">
    <location>
        <begin position="49"/>
        <end position="73"/>
    </location>
</feature>
<keyword evidence="10" id="KW-1185">Reference proteome</keyword>
<sequence>MALARRLAWHGRRFREGRDSVTPWEMLAVFAAGAGAGAVNTVVGSGSLITFPVLLATGMPPVTAAVSNTLGVIPGSISGAIGYRTELSGQSRRILKMSVGALLGGLTGATLLLALPATAFEKIVPALVGLALVLVILQPRISKSVRRRRERTGGSARPDGGPLLFTGLTLASVYGGYFPAAQGIIYMSLMGVLLDETLQRLNAVKNILVAVVNAVAALFFLFSADFDWTAVVLIAAGSAFGGPFGAKVGRRLSPAVLRILIVAVGTAAIVQLLRH</sequence>
<comment type="caution">
    <text evidence="9">The sequence shown here is derived from an EMBL/GenBank/DDBJ whole genome shotgun (WGS) entry which is preliminary data.</text>
</comment>
<feature type="transmembrane region" description="Helical" evidence="8">
    <location>
        <begin position="255"/>
        <end position="273"/>
    </location>
</feature>
<feature type="transmembrane region" description="Helical" evidence="8">
    <location>
        <begin position="94"/>
        <end position="117"/>
    </location>
</feature>
<dbReference type="InterPro" id="IPR052017">
    <property type="entry name" value="TSUP"/>
</dbReference>
<evidence type="ECO:0000313" key="10">
    <source>
        <dbReference type="Proteomes" id="UP000534286"/>
    </source>
</evidence>